<keyword evidence="2" id="KW-1185">Reference proteome</keyword>
<comment type="caution">
    <text evidence="1">The sequence shown here is derived from an EMBL/GenBank/DDBJ whole genome shotgun (WGS) entry which is preliminary data.</text>
</comment>
<dbReference type="Proteomes" id="UP000006729">
    <property type="component" value="Chromosome 19"/>
</dbReference>
<gene>
    <name evidence="1" type="ORF">POPTR_019G036220v4</name>
</gene>
<protein>
    <submittedName>
        <fullName evidence="1">Uncharacterized protein</fullName>
    </submittedName>
</protein>
<accession>A0ACC0RIU6</accession>
<proteinExistence type="predicted"/>
<organism evidence="1 2">
    <name type="scientific">Populus trichocarpa</name>
    <name type="common">Western balsam poplar</name>
    <name type="synonym">Populus balsamifera subsp. trichocarpa</name>
    <dbReference type="NCBI Taxonomy" id="3694"/>
    <lineage>
        <taxon>Eukaryota</taxon>
        <taxon>Viridiplantae</taxon>
        <taxon>Streptophyta</taxon>
        <taxon>Embryophyta</taxon>
        <taxon>Tracheophyta</taxon>
        <taxon>Spermatophyta</taxon>
        <taxon>Magnoliopsida</taxon>
        <taxon>eudicotyledons</taxon>
        <taxon>Gunneridae</taxon>
        <taxon>Pentapetalae</taxon>
        <taxon>rosids</taxon>
        <taxon>fabids</taxon>
        <taxon>Malpighiales</taxon>
        <taxon>Salicaceae</taxon>
        <taxon>Saliceae</taxon>
        <taxon>Populus</taxon>
    </lineage>
</organism>
<evidence type="ECO:0000313" key="1">
    <source>
        <dbReference type="EMBL" id="KAI9377195.1"/>
    </source>
</evidence>
<dbReference type="EMBL" id="CM009308">
    <property type="protein sequence ID" value="KAI9377195.1"/>
    <property type="molecule type" value="Genomic_DNA"/>
</dbReference>
<evidence type="ECO:0000313" key="2">
    <source>
        <dbReference type="Proteomes" id="UP000006729"/>
    </source>
</evidence>
<name>A0ACC0RIU6_POPTR</name>
<sequence>MVCCVLCFTVSSASVRFYSQRTQAFLVSRRASQWPEISAAIRAPLDLKMAPLSLLTSPSFFIKIHSC</sequence>
<reference evidence="1 2" key="1">
    <citation type="journal article" date="2006" name="Science">
        <title>The genome of black cottonwood, Populus trichocarpa (Torr. &amp; Gray).</title>
        <authorList>
            <person name="Tuskan G.A."/>
            <person name="Difazio S."/>
            <person name="Jansson S."/>
            <person name="Bohlmann J."/>
            <person name="Grigoriev I."/>
            <person name="Hellsten U."/>
            <person name="Putnam N."/>
            <person name="Ralph S."/>
            <person name="Rombauts S."/>
            <person name="Salamov A."/>
            <person name="Schein J."/>
            <person name="Sterck L."/>
            <person name="Aerts A."/>
            <person name="Bhalerao R.R."/>
            <person name="Bhalerao R.P."/>
            <person name="Blaudez D."/>
            <person name="Boerjan W."/>
            <person name="Brun A."/>
            <person name="Brunner A."/>
            <person name="Busov V."/>
            <person name="Campbell M."/>
            <person name="Carlson J."/>
            <person name="Chalot M."/>
            <person name="Chapman J."/>
            <person name="Chen G.L."/>
            <person name="Cooper D."/>
            <person name="Coutinho P.M."/>
            <person name="Couturier J."/>
            <person name="Covert S."/>
            <person name="Cronk Q."/>
            <person name="Cunningham R."/>
            <person name="Davis J."/>
            <person name="Degroeve S."/>
            <person name="Dejardin A."/>
            <person name="Depamphilis C."/>
            <person name="Detter J."/>
            <person name="Dirks B."/>
            <person name="Dubchak I."/>
            <person name="Duplessis S."/>
            <person name="Ehlting J."/>
            <person name="Ellis B."/>
            <person name="Gendler K."/>
            <person name="Goodstein D."/>
            <person name="Gribskov M."/>
            <person name="Grimwood J."/>
            <person name="Groover A."/>
            <person name="Gunter L."/>
            <person name="Hamberger B."/>
            <person name="Heinze B."/>
            <person name="Helariutta Y."/>
            <person name="Henrissat B."/>
            <person name="Holligan D."/>
            <person name="Holt R."/>
            <person name="Huang W."/>
            <person name="Islam-Faridi N."/>
            <person name="Jones S."/>
            <person name="Jones-Rhoades M."/>
            <person name="Jorgensen R."/>
            <person name="Joshi C."/>
            <person name="Kangasjarvi J."/>
            <person name="Karlsson J."/>
            <person name="Kelleher C."/>
            <person name="Kirkpatrick R."/>
            <person name="Kirst M."/>
            <person name="Kohler A."/>
            <person name="Kalluri U."/>
            <person name="Larimer F."/>
            <person name="Leebens-Mack J."/>
            <person name="Leple J.C."/>
            <person name="Locascio P."/>
            <person name="Lou Y."/>
            <person name="Lucas S."/>
            <person name="Martin F."/>
            <person name="Montanini B."/>
            <person name="Napoli C."/>
            <person name="Nelson D.R."/>
            <person name="Nelson C."/>
            <person name="Nieminen K."/>
            <person name="Nilsson O."/>
            <person name="Pereda V."/>
            <person name="Peter G."/>
            <person name="Philippe R."/>
            <person name="Pilate G."/>
            <person name="Poliakov A."/>
            <person name="Razumovskaya J."/>
            <person name="Richardson P."/>
            <person name="Rinaldi C."/>
            <person name="Ritland K."/>
            <person name="Rouze P."/>
            <person name="Ryaboy D."/>
            <person name="Schmutz J."/>
            <person name="Schrader J."/>
            <person name="Segerman B."/>
            <person name="Shin H."/>
            <person name="Siddiqui A."/>
            <person name="Sterky F."/>
            <person name="Terry A."/>
            <person name="Tsai C.J."/>
            <person name="Uberbacher E."/>
            <person name="Unneberg P."/>
            <person name="Vahala J."/>
            <person name="Wall K."/>
            <person name="Wessler S."/>
            <person name="Yang G."/>
            <person name="Yin T."/>
            <person name="Douglas C."/>
            <person name="Marra M."/>
            <person name="Sandberg G."/>
            <person name="Van de Peer Y."/>
            <person name="Rokhsar D."/>
        </authorList>
    </citation>
    <scope>NUCLEOTIDE SEQUENCE [LARGE SCALE GENOMIC DNA]</scope>
    <source>
        <strain evidence="2">cv. Nisqually</strain>
    </source>
</reference>